<dbReference type="InterPro" id="IPR050268">
    <property type="entry name" value="NADH-dep_flavin_reductase"/>
</dbReference>
<dbReference type="EC" id="1.-.-.-" evidence="3"/>
<sequence length="174" mass="18515">MSARTEIAPSPPGPPVAVDGETFREAMSHLAAPLTVVTTRDGQGRRRGFTASSVTSVSLDPPLVLVGLSNGSSCREALLGAGEFIVNVLGEQHRGVATAFAERGADRFQGLAFDTWPETELPYLTGANAAFRCTRVRHVPVGDHHLVIGELTGLMAEGTDKPLLWYRRGFSTAS</sequence>
<feature type="domain" description="Flavin reductase like" evidence="2">
    <location>
        <begin position="27"/>
        <end position="172"/>
    </location>
</feature>
<proteinExistence type="predicted"/>
<protein>
    <submittedName>
        <fullName evidence="3">Flavin reductase family protein</fullName>
        <ecNumber evidence="3">1.-.-.-</ecNumber>
    </submittedName>
</protein>
<keyword evidence="4" id="KW-1185">Reference proteome</keyword>
<dbReference type="Proteomes" id="UP001595834">
    <property type="component" value="Unassembled WGS sequence"/>
</dbReference>
<evidence type="ECO:0000313" key="3">
    <source>
        <dbReference type="EMBL" id="MFC4955326.1"/>
    </source>
</evidence>
<dbReference type="PANTHER" id="PTHR30466">
    <property type="entry name" value="FLAVIN REDUCTASE"/>
    <property type="match status" value="1"/>
</dbReference>
<evidence type="ECO:0000313" key="4">
    <source>
        <dbReference type="Proteomes" id="UP001595834"/>
    </source>
</evidence>
<dbReference type="Gene3D" id="2.30.110.10">
    <property type="entry name" value="Electron Transport, Fmn-binding Protein, Chain A"/>
    <property type="match status" value="1"/>
</dbReference>
<dbReference type="RefSeq" id="WP_344370859.1">
    <property type="nucleotide sequence ID" value="NZ_BAAASQ010000002.1"/>
</dbReference>
<dbReference type="EMBL" id="JBHSIZ010000003">
    <property type="protein sequence ID" value="MFC4955326.1"/>
    <property type="molecule type" value="Genomic_DNA"/>
</dbReference>
<dbReference type="InterPro" id="IPR012349">
    <property type="entry name" value="Split_barrel_FMN-bd"/>
</dbReference>
<comment type="caution">
    <text evidence="3">The sequence shown here is derived from an EMBL/GenBank/DDBJ whole genome shotgun (WGS) entry which is preliminary data.</text>
</comment>
<dbReference type="Pfam" id="PF01613">
    <property type="entry name" value="Flavin_Reduct"/>
    <property type="match status" value="1"/>
</dbReference>
<dbReference type="PANTHER" id="PTHR30466:SF1">
    <property type="entry name" value="FMN REDUCTASE (NADH) RUTF"/>
    <property type="match status" value="1"/>
</dbReference>
<reference evidence="4" key="1">
    <citation type="journal article" date="2019" name="Int. J. Syst. Evol. Microbiol.">
        <title>The Global Catalogue of Microorganisms (GCM) 10K type strain sequencing project: providing services to taxonomists for standard genome sequencing and annotation.</title>
        <authorList>
            <consortium name="The Broad Institute Genomics Platform"/>
            <consortium name="The Broad Institute Genome Sequencing Center for Infectious Disease"/>
            <person name="Wu L."/>
            <person name="Ma J."/>
        </authorList>
    </citation>
    <scope>NUCLEOTIDE SEQUENCE [LARGE SCALE GENOMIC DNA]</scope>
    <source>
        <strain evidence="4">CCM 7224</strain>
    </source>
</reference>
<evidence type="ECO:0000256" key="1">
    <source>
        <dbReference type="ARBA" id="ARBA00023002"/>
    </source>
</evidence>
<dbReference type="SMART" id="SM00903">
    <property type="entry name" value="Flavin_Reduct"/>
    <property type="match status" value="1"/>
</dbReference>
<accession>A0ABV9UF13</accession>
<dbReference type="InterPro" id="IPR002563">
    <property type="entry name" value="Flavin_Rdtase-like_dom"/>
</dbReference>
<name>A0ABV9UF13_9ACTN</name>
<dbReference type="SUPFAM" id="SSF50475">
    <property type="entry name" value="FMN-binding split barrel"/>
    <property type="match status" value="1"/>
</dbReference>
<organism evidence="3 4">
    <name type="scientific">Streptomyces mauvecolor</name>
    <dbReference type="NCBI Taxonomy" id="58345"/>
    <lineage>
        <taxon>Bacteria</taxon>
        <taxon>Bacillati</taxon>
        <taxon>Actinomycetota</taxon>
        <taxon>Actinomycetes</taxon>
        <taxon>Kitasatosporales</taxon>
        <taxon>Streptomycetaceae</taxon>
        <taxon>Streptomyces</taxon>
    </lineage>
</organism>
<gene>
    <name evidence="3" type="ORF">ACFPFX_03345</name>
</gene>
<dbReference type="GO" id="GO:0016491">
    <property type="term" value="F:oxidoreductase activity"/>
    <property type="evidence" value="ECO:0007669"/>
    <property type="project" value="UniProtKB-KW"/>
</dbReference>
<keyword evidence="1 3" id="KW-0560">Oxidoreductase</keyword>
<evidence type="ECO:0000259" key="2">
    <source>
        <dbReference type="SMART" id="SM00903"/>
    </source>
</evidence>